<dbReference type="RefSeq" id="WP_271312449.1">
    <property type="nucleotide sequence ID" value="NZ_JABXJJ020000059.1"/>
</dbReference>
<feature type="compositionally biased region" description="Basic and acidic residues" evidence="1">
    <location>
        <begin position="52"/>
        <end position="62"/>
    </location>
</feature>
<feature type="region of interest" description="Disordered" evidence="1">
    <location>
        <begin position="38"/>
        <end position="63"/>
    </location>
</feature>
<gene>
    <name evidence="2" type="ORF">POF50_032620</name>
</gene>
<proteinExistence type="predicted"/>
<dbReference type="AlphaFoldDB" id="A0AA90HA43"/>
<comment type="caution">
    <text evidence="2">The sequence shown here is derived from an EMBL/GenBank/DDBJ whole genome shotgun (WGS) entry which is preliminary data.</text>
</comment>
<reference evidence="2" key="1">
    <citation type="submission" date="2023-05" db="EMBL/GenBank/DDBJ databases">
        <title>Streptantibioticus silvisoli sp. nov., acidotolerant actinomycetes 1 from pine litter.</title>
        <authorList>
            <person name="Swiecimska M."/>
            <person name="Golinska P."/>
            <person name="Sangal V."/>
            <person name="Wachnowicz B."/>
            <person name="Goodfellow M."/>
        </authorList>
    </citation>
    <scope>NUCLEOTIDE SEQUENCE</scope>
    <source>
        <strain evidence="2">SL13</strain>
    </source>
</reference>
<name>A0AA90HA43_9ACTN</name>
<evidence type="ECO:0000256" key="1">
    <source>
        <dbReference type="SAM" id="MobiDB-lite"/>
    </source>
</evidence>
<dbReference type="EMBL" id="JABXJJ020000059">
    <property type="protein sequence ID" value="MDI5974035.1"/>
    <property type="molecule type" value="Genomic_DNA"/>
</dbReference>
<evidence type="ECO:0000313" key="2">
    <source>
        <dbReference type="EMBL" id="MDI5974035.1"/>
    </source>
</evidence>
<evidence type="ECO:0008006" key="3">
    <source>
        <dbReference type="Google" id="ProtNLM"/>
    </source>
</evidence>
<feature type="region of interest" description="Disordered" evidence="1">
    <location>
        <begin position="79"/>
        <end position="100"/>
    </location>
</feature>
<accession>A0AA90HA43</accession>
<sequence>MVLAGFLAVSRAAADDGQGAFSAVDCAGAECRLTVADPGTRVHPGRPAMMRGPDRSTGSEKKRPAKLLPENCVLSNLGDECLATGQPGPSPASDSPGRRFSPGEIALQVVSSLRLPAPGMRMSPDLASAQVVHVPTWMWIDRAAWRPISKTVRVPGVAVTATAVPQRVVWSMGDGGSVSCDGPGTPYSPEFASASGSPDCGYVYPRSSAGGPDGEFTVTAAVVWNVSWQGNGRGGRIPGLMTTARCAVRVAEVQGVVISDSRGI</sequence>
<organism evidence="2">
    <name type="scientific">Streptantibioticus silvisoli</name>
    <dbReference type="NCBI Taxonomy" id="2705255"/>
    <lineage>
        <taxon>Bacteria</taxon>
        <taxon>Bacillati</taxon>
        <taxon>Actinomycetota</taxon>
        <taxon>Actinomycetes</taxon>
        <taxon>Kitasatosporales</taxon>
        <taxon>Streptomycetaceae</taxon>
        <taxon>Streptantibioticus</taxon>
    </lineage>
</organism>
<protein>
    <recommendedName>
        <fullName evidence="3">ATP/GTP-binding protein</fullName>
    </recommendedName>
</protein>